<feature type="region of interest" description="Disordered" evidence="1">
    <location>
        <begin position="254"/>
        <end position="285"/>
    </location>
</feature>
<name>A0A841PQX6_9BACL</name>
<reference evidence="3 4" key="1">
    <citation type="submission" date="2020-08" db="EMBL/GenBank/DDBJ databases">
        <title>Genomic Encyclopedia of Type Strains, Phase IV (KMG-IV): sequencing the most valuable type-strain genomes for metagenomic binning, comparative biology and taxonomic classification.</title>
        <authorList>
            <person name="Goeker M."/>
        </authorList>
    </citation>
    <scope>NUCLEOTIDE SEQUENCE [LARGE SCALE GENOMIC DNA]</scope>
    <source>
        <strain evidence="3 4">DSM 21769</strain>
    </source>
</reference>
<evidence type="ECO:0000313" key="4">
    <source>
        <dbReference type="Proteomes" id="UP000568839"/>
    </source>
</evidence>
<sequence>MALKRTAMVRKQRRGGGPLPFRYVLLISIVIFIFLTAQGLYFVDRHIRPPLMTIAKLEAQRISTHAINQAVSGDLTNQEHMDDLVLMETDADGEISSLAFDASVYNHVLEDAVEIIHDYMEDVEAGMTDGEIPPELEQEFEDSGVDSADEGSFYNIPLGMATNNALLAQLGPQVPVTFSATGHVEADMEERIENVGINNTWLRISLLIEMDVQVVIPFGTEVDTVETSVPVGMVFVPGEVPQYYGEGGGMPIPAITPSGEEEGVEMQDPDAGDMTQEESPNTGSN</sequence>
<dbReference type="NCBIfam" id="TIGR02832">
    <property type="entry name" value="spo_yunB"/>
    <property type="match status" value="1"/>
</dbReference>
<dbReference type="EMBL" id="JACHHJ010000003">
    <property type="protein sequence ID" value="MBB6450214.1"/>
    <property type="molecule type" value="Genomic_DNA"/>
</dbReference>
<feature type="transmembrane region" description="Helical" evidence="2">
    <location>
        <begin position="21"/>
        <end position="43"/>
    </location>
</feature>
<evidence type="ECO:0000256" key="1">
    <source>
        <dbReference type="SAM" id="MobiDB-lite"/>
    </source>
</evidence>
<dbReference type="RefSeq" id="WP_246407334.1">
    <property type="nucleotide sequence ID" value="NZ_JACHHJ010000003.1"/>
</dbReference>
<evidence type="ECO:0000256" key="2">
    <source>
        <dbReference type="SAM" id="Phobius"/>
    </source>
</evidence>
<keyword evidence="2" id="KW-0472">Membrane</keyword>
<dbReference type="Proteomes" id="UP000568839">
    <property type="component" value="Unassembled WGS sequence"/>
</dbReference>
<keyword evidence="2" id="KW-1133">Transmembrane helix</keyword>
<dbReference type="InterPro" id="IPR014197">
    <property type="entry name" value="Sporulation_prot_YunB"/>
</dbReference>
<evidence type="ECO:0000313" key="3">
    <source>
        <dbReference type="EMBL" id="MBB6450214.1"/>
    </source>
</evidence>
<organism evidence="3 4">
    <name type="scientific">Geomicrobium halophilum</name>
    <dbReference type="NCBI Taxonomy" id="549000"/>
    <lineage>
        <taxon>Bacteria</taxon>
        <taxon>Bacillati</taxon>
        <taxon>Bacillota</taxon>
        <taxon>Bacilli</taxon>
        <taxon>Bacillales</taxon>
        <taxon>Geomicrobium</taxon>
    </lineage>
</organism>
<gene>
    <name evidence="3" type="ORF">HNR44_002197</name>
</gene>
<dbReference type="AlphaFoldDB" id="A0A841PQX6"/>
<comment type="caution">
    <text evidence="3">The sequence shown here is derived from an EMBL/GenBank/DDBJ whole genome shotgun (WGS) entry which is preliminary data.</text>
</comment>
<dbReference type="PIRSF" id="PIRSF021383">
    <property type="entry name" value="YunB"/>
    <property type="match status" value="1"/>
</dbReference>
<protein>
    <submittedName>
        <fullName evidence="3">Sporulation protein YunB</fullName>
    </submittedName>
</protein>
<keyword evidence="4" id="KW-1185">Reference proteome</keyword>
<accession>A0A841PQX6</accession>
<proteinExistence type="predicted"/>
<feature type="compositionally biased region" description="Acidic residues" evidence="1">
    <location>
        <begin position="259"/>
        <end position="271"/>
    </location>
</feature>
<dbReference type="Pfam" id="PF09560">
    <property type="entry name" value="Spore_YunB"/>
    <property type="match status" value="1"/>
</dbReference>
<keyword evidence="2" id="KW-0812">Transmembrane</keyword>